<evidence type="ECO:0000256" key="1">
    <source>
        <dbReference type="ARBA" id="ARBA00006049"/>
    </source>
</evidence>
<evidence type="ECO:0000256" key="6">
    <source>
        <dbReference type="ARBA" id="ARBA00023288"/>
    </source>
</evidence>
<comment type="similarity">
    <text evidence="1">Belongs to the recoverin family.</text>
</comment>
<accession>A0A813ZM50</accession>
<keyword evidence="5" id="KW-0106">Calcium</keyword>
<keyword evidence="6" id="KW-0449">Lipoprotein</keyword>
<evidence type="ECO:0000313" key="11">
    <source>
        <dbReference type="Proteomes" id="UP000663832"/>
    </source>
</evidence>
<dbReference type="SUPFAM" id="SSF47473">
    <property type="entry name" value="EF-hand"/>
    <property type="match status" value="1"/>
</dbReference>
<dbReference type="InterPro" id="IPR002048">
    <property type="entry name" value="EF_hand_dom"/>
</dbReference>
<feature type="compositionally biased region" description="Polar residues" evidence="7">
    <location>
        <begin position="191"/>
        <end position="210"/>
    </location>
</feature>
<dbReference type="Proteomes" id="UP000663832">
    <property type="component" value="Unassembled WGS sequence"/>
</dbReference>
<dbReference type="OrthoDB" id="191686at2759"/>
<feature type="region of interest" description="Disordered" evidence="7">
    <location>
        <begin position="190"/>
        <end position="210"/>
    </location>
</feature>
<evidence type="ECO:0000313" key="9">
    <source>
        <dbReference type="EMBL" id="CAF0900926.1"/>
    </source>
</evidence>
<feature type="domain" description="EF-hand" evidence="8">
    <location>
        <begin position="145"/>
        <end position="180"/>
    </location>
</feature>
<dbReference type="EMBL" id="CAJNOI010000045">
    <property type="protein sequence ID" value="CAF0929426.1"/>
    <property type="molecule type" value="Genomic_DNA"/>
</dbReference>
<dbReference type="PROSITE" id="PS50222">
    <property type="entry name" value="EF_HAND_2"/>
    <property type="match status" value="3"/>
</dbReference>
<comment type="caution">
    <text evidence="9">The sequence shown here is derived from an EMBL/GenBank/DDBJ whole genome shotgun (WGS) entry which is preliminary data.</text>
</comment>
<organism evidence="9 11">
    <name type="scientific">Adineta steineri</name>
    <dbReference type="NCBI Taxonomy" id="433720"/>
    <lineage>
        <taxon>Eukaryota</taxon>
        <taxon>Metazoa</taxon>
        <taxon>Spiralia</taxon>
        <taxon>Gnathifera</taxon>
        <taxon>Rotifera</taxon>
        <taxon>Eurotatoria</taxon>
        <taxon>Bdelloidea</taxon>
        <taxon>Adinetida</taxon>
        <taxon>Adinetidae</taxon>
        <taxon>Adineta</taxon>
    </lineage>
</organism>
<dbReference type="EMBL" id="CAJNOM010000043">
    <property type="protein sequence ID" value="CAF0900926.1"/>
    <property type="molecule type" value="Genomic_DNA"/>
</dbReference>
<evidence type="ECO:0000259" key="8">
    <source>
        <dbReference type="PROSITE" id="PS50222"/>
    </source>
</evidence>
<dbReference type="PROSITE" id="PS00018">
    <property type="entry name" value="EF_HAND_1"/>
    <property type="match status" value="3"/>
</dbReference>
<gene>
    <name evidence="10" type="ORF">BJG266_LOCUS11999</name>
    <name evidence="9" type="ORF">QVE165_LOCUS9471</name>
</gene>
<evidence type="ECO:0000256" key="4">
    <source>
        <dbReference type="ARBA" id="ARBA00022737"/>
    </source>
</evidence>
<feature type="domain" description="EF-hand" evidence="8">
    <location>
        <begin position="61"/>
        <end position="96"/>
    </location>
</feature>
<dbReference type="SMART" id="SM00054">
    <property type="entry name" value="EFh"/>
    <property type="match status" value="4"/>
</dbReference>
<evidence type="ECO:0000256" key="5">
    <source>
        <dbReference type="ARBA" id="ARBA00022837"/>
    </source>
</evidence>
<dbReference type="Proteomes" id="UP000663877">
    <property type="component" value="Unassembled WGS sequence"/>
</dbReference>
<dbReference type="PRINTS" id="PR00450">
    <property type="entry name" value="RECOVERIN"/>
</dbReference>
<dbReference type="Pfam" id="PF13833">
    <property type="entry name" value="EF-hand_8"/>
    <property type="match status" value="1"/>
</dbReference>
<dbReference type="InterPro" id="IPR018247">
    <property type="entry name" value="EF_Hand_1_Ca_BS"/>
</dbReference>
<keyword evidence="4" id="KW-0677">Repeat</keyword>
<keyword evidence="11" id="KW-1185">Reference proteome</keyword>
<name>A0A813ZM50_9BILA</name>
<sequence>MGNKPLTKLRPTELNDFRRLTTFTEAEIQEWHKCFHKDCPSGQLTSDEFKKIYAQFFPAGDSSVFAEHVFRRFDTDRDKKISFREFLIALSVTAKGSLEEKLDWAFGLYDTNGDGYISREEMLVIIDSIYKMVGSVMQMPEDESTPEKRTNKIFRSFDNDHDGRLSRVEFIRGAKSDPSIVNLLHGDRISTVHNPSSDNTPSSSVARLRT</sequence>
<dbReference type="Pfam" id="PF13499">
    <property type="entry name" value="EF-hand_7"/>
    <property type="match status" value="1"/>
</dbReference>
<evidence type="ECO:0000256" key="2">
    <source>
        <dbReference type="ARBA" id="ARBA00022707"/>
    </source>
</evidence>
<proteinExistence type="inferred from homology"/>
<dbReference type="Gene3D" id="1.10.238.10">
    <property type="entry name" value="EF-hand"/>
    <property type="match status" value="1"/>
</dbReference>
<evidence type="ECO:0000256" key="7">
    <source>
        <dbReference type="SAM" id="MobiDB-lite"/>
    </source>
</evidence>
<protein>
    <recommendedName>
        <fullName evidence="8">EF-hand domain-containing protein</fullName>
    </recommendedName>
</protein>
<reference evidence="9" key="1">
    <citation type="submission" date="2021-02" db="EMBL/GenBank/DDBJ databases">
        <authorList>
            <person name="Nowell W R."/>
        </authorList>
    </citation>
    <scope>NUCLEOTIDE SEQUENCE</scope>
</reference>
<dbReference type="InterPro" id="IPR028846">
    <property type="entry name" value="Recoverin"/>
</dbReference>
<dbReference type="CDD" id="cd00051">
    <property type="entry name" value="EFh"/>
    <property type="match status" value="2"/>
</dbReference>
<dbReference type="AlphaFoldDB" id="A0A813ZM50"/>
<evidence type="ECO:0000256" key="3">
    <source>
        <dbReference type="ARBA" id="ARBA00022723"/>
    </source>
</evidence>
<dbReference type="FunFam" id="1.10.238.10:FF:000009">
    <property type="entry name" value="Visinin-like protein 1"/>
    <property type="match status" value="1"/>
</dbReference>
<dbReference type="PANTHER" id="PTHR23055">
    <property type="entry name" value="CALCIUM BINDING PROTEINS"/>
    <property type="match status" value="1"/>
</dbReference>
<feature type="domain" description="EF-hand" evidence="8">
    <location>
        <begin position="97"/>
        <end position="132"/>
    </location>
</feature>
<dbReference type="GO" id="GO:0005509">
    <property type="term" value="F:calcium ion binding"/>
    <property type="evidence" value="ECO:0007669"/>
    <property type="project" value="InterPro"/>
</dbReference>
<evidence type="ECO:0000313" key="10">
    <source>
        <dbReference type="EMBL" id="CAF0929426.1"/>
    </source>
</evidence>
<dbReference type="InterPro" id="IPR011992">
    <property type="entry name" value="EF-hand-dom_pair"/>
</dbReference>
<keyword evidence="2" id="KW-0519">Myristate</keyword>
<dbReference type="PANTHER" id="PTHR23055:SF178">
    <property type="entry name" value="NEUROCALCIN HOMOLOG"/>
    <property type="match status" value="1"/>
</dbReference>
<keyword evidence="3" id="KW-0479">Metal-binding</keyword>